<evidence type="ECO:0000256" key="3">
    <source>
        <dbReference type="ARBA" id="ARBA00022500"/>
    </source>
</evidence>
<dbReference type="FunFam" id="2.40.50.40:FF:000026">
    <property type="entry name" value="C-C motif chemokine 25"/>
    <property type="match status" value="1"/>
</dbReference>
<keyword evidence="6" id="KW-0732">Signal</keyword>
<dbReference type="AlphaFoldDB" id="A0A8C6II17"/>
<comment type="subcellular location">
    <subcellularLocation>
        <location evidence="1">Secreted</location>
    </subcellularLocation>
</comment>
<evidence type="ECO:0000313" key="16">
    <source>
        <dbReference type="Ensembl" id="ENSMSIP00000037190.1"/>
    </source>
</evidence>
<keyword evidence="8" id="KW-0395">Inflammatory response</keyword>
<evidence type="ECO:0000256" key="13">
    <source>
        <dbReference type="SAM" id="MobiDB-lite"/>
    </source>
</evidence>
<keyword evidence="14" id="KW-1133">Transmembrane helix</keyword>
<reference evidence="16" key="1">
    <citation type="submission" date="2025-08" db="UniProtKB">
        <authorList>
            <consortium name="Ensembl"/>
        </authorList>
    </citation>
    <scope>IDENTIFICATION</scope>
</reference>
<feature type="compositionally biased region" description="Polar residues" evidence="13">
    <location>
        <begin position="196"/>
        <end position="211"/>
    </location>
</feature>
<feature type="region of interest" description="Disordered" evidence="13">
    <location>
        <begin position="183"/>
        <end position="228"/>
    </location>
</feature>
<keyword evidence="17" id="KW-1185">Reference proteome</keyword>
<evidence type="ECO:0000256" key="10">
    <source>
        <dbReference type="ARBA" id="ARBA00077260"/>
    </source>
</evidence>
<name>A0A8C6II17_MUSSI</name>
<dbReference type="Ensembl" id="ENSMSIT00000046915.1">
    <property type="protein sequence ID" value="ENSMSIP00000037190.1"/>
    <property type="gene ID" value="ENSMSIG00000030978.1"/>
</dbReference>
<dbReference type="GO" id="GO:0008009">
    <property type="term" value="F:chemokine activity"/>
    <property type="evidence" value="ECO:0007669"/>
    <property type="project" value="InterPro"/>
</dbReference>
<keyword evidence="7" id="KW-1015">Disulfide bond</keyword>
<evidence type="ECO:0000256" key="14">
    <source>
        <dbReference type="SAM" id="Phobius"/>
    </source>
</evidence>
<dbReference type="SUPFAM" id="SSF54117">
    <property type="entry name" value="Interleukin 8-like chemokines"/>
    <property type="match status" value="1"/>
</dbReference>
<sequence>MAAERCTFAYQVGPVAFHGFSSPTLPLDHEEAEGKSSGFHLQWFLKGQEEKQYTLQAGTSSQDQKGIGGPLKPSGIWRGDLTFTMKLWLFACLVACFVGAWMLVVHAQGAFEDCCLGYQHRIKWNVLRHARNYHQQEVSGSCNLRAVRFYFRQKVVCGNPEDMNVKRAMRILTARKRLVHWKSASDSQTERKKSNQMKSKVENPNSTSVRSATLGHPRMVMMPRKTNN</sequence>
<dbReference type="GO" id="GO:0006954">
    <property type="term" value="P:inflammatory response"/>
    <property type="evidence" value="ECO:0007669"/>
    <property type="project" value="UniProtKB-KW"/>
</dbReference>
<evidence type="ECO:0000256" key="11">
    <source>
        <dbReference type="ARBA" id="ARBA00081713"/>
    </source>
</evidence>
<evidence type="ECO:0000256" key="4">
    <source>
        <dbReference type="ARBA" id="ARBA00022514"/>
    </source>
</evidence>
<evidence type="ECO:0000256" key="8">
    <source>
        <dbReference type="ARBA" id="ARBA00023198"/>
    </source>
</evidence>
<dbReference type="Pfam" id="PF00048">
    <property type="entry name" value="IL8"/>
    <property type="match status" value="1"/>
</dbReference>
<keyword evidence="14" id="KW-0472">Membrane</keyword>
<evidence type="ECO:0000256" key="12">
    <source>
        <dbReference type="ARBA" id="ARBA00083040"/>
    </source>
</evidence>
<accession>A0A8C6II17</accession>
<dbReference type="InterPro" id="IPR036048">
    <property type="entry name" value="Interleukin_8-like_sf"/>
</dbReference>
<keyword evidence="14" id="KW-0812">Transmembrane</keyword>
<reference evidence="16" key="2">
    <citation type="submission" date="2025-09" db="UniProtKB">
        <authorList>
            <consortium name="Ensembl"/>
        </authorList>
    </citation>
    <scope>IDENTIFICATION</scope>
</reference>
<evidence type="ECO:0000313" key="17">
    <source>
        <dbReference type="Proteomes" id="UP000694415"/>
    </source>
</evidence>
<dbReference type="InterPro" id="IPR001811">
    <property type="entry name" value="Chemokine_IL8-like_dom"/>
</dbReference>
<evidence type="ECO:0000256" key="2">
    <source>
        <dbReference type="ARBA" id="ARBA00010868"/>
    </source>
</evidence>
<organism evidence="16 17">
    <name type="scientific">Mus spicilegus</name>
    <name type="common">Mound-building mouse</name>
    <dbReference type="NCBI Taxonomy" id="10103"/>
    <lineage>
        <taxon>Eukaryota</taxon>
        <taxon>Metazoa</taxon>
        <taxon>Chordata</taxon>
        <taxon>Craniata</taxon>
        <taxon>Vertebrata</taxon>
        <taxon>Euteleostomi</taxon>
        <taxon>Mammalia</taxon>
        <taxon>Eutheria</taxon>
        <taxon>Euarchontoglires</taxon>
        <taxon>Glires</taxon>
        <taxon>Rodentia</taxon>
        <taxon>Myomorpha</taxon>
        <taxon>Muroidea</taxon>
        <taxon>Muridae</taxon>
        <taxon>Murinae</taxon>
        <taxon>Mus</taxon>
        <taxon>Mus</taxon>
    </lineage>
</organism>
<evidence type="ECO:0000256" key="6">
    <source>
        <dbReference type="ARBA" id="ARBA00022729"/>
    </source>
</evidence>
<dbReference type="GO" id="GO:0006955">
    <property type="term" value="P:immune response"/>
    <property type="evidence" value="ECO:0007669"/>
    <property type="project" value="InterPro"/>
</dbReference>
<dbReference type="SMART" id="SM00199">
    <property type="entry name" value="SCY"/>
    <property type="match status" value="1"/>
</dbReference>
<dbReference type="GO" id="GO:0005615">
    <property type="term" value="C:extracellular space"/>
    <property type="evidence" value="ECO:0007669"/>
    <property type="project" value="UniProtKB-KW"/>
</dbReference>
<dbReference type="Proteomes" id="UP000694415">
    <property type="component" value="Unplaced"/>
</dbReference>
<protein>
    <recommendedName>
        <fullName evidence="9">C-C motif chemokine 25</fullName>
    </recommendedName>
    <alternativeName>
        <fullName evidence="11">Chemokine TECK</fullName>
    </alternativeName>
    <alternativeName>
        <fullName evidence="10">Small-inducible cytokine A25</fullName>
    </alternativeName>
    <alternativeName>
        <fullName evidence="12">Thymus-expressed chemokine</fullName>
    </alternativeName>
</protein>
<evidence type="ECO:0000256" key="1">
    <source>
        <dbReference type="ARBA" id="ARBA00004613"/>
    </source>
</evidence>
<feature type="domain" description="Chemokine interleukin-8-like" evidence="15">
    <location>
        <begin position="111"/>
        <end position="172"/>
    </location>
</feature>
<proteinExistence type="inferred from homology"/>
<dbReference type="InterPro" id="IPR034133">
    <property type="entry name" value="Chemokine_CC_DCCL"/>
</dbReference>
<evidence type="ECO:0000256" key="9">
    <source>
        <dbReference type="ARBA" id="ARBA00070046"/>
    </source>
</evidence>
<dbReference type="GeneTree" id="ENSGT01010000222539"/>
<evidence type="ECO:0000256" key="7">
    <source>
        <dbReference type="ARBA" id="ARBA00023157"/>
    </source>
</evidence>
<feature type="transmembrane region" description="Helical" evidence="14">
    <location>
        <begin position="87"/>
        <end position="107"/>
    </location>
</feature>
<evidence type="ECO:0000256" key="5">
    <source>
        <dbReference type="ARBA" id="ARBA00022525"/>
    </source>
</evidence>
<comment type="similarity">
    <text evidence="2">Belongs to the intercrine beta (chemokine CC) family.</text>
</comment>
<keyword evidence="4" id="KW-0202">Cytokine</keyword>
<dbReference type="CDD" id="cd01119">
    <property type="entry name" value="Chemokine_CC_DCCL"/>
    <property type="match status" value="1"/>
</dbReference>
<keyword evidence="3" id="KW-0145">Chemotaxis</keyword>
<keyword evidence="5" id="KW-0964">Secreted</keyword>
<evidence type="ECO:0000259" key="15">
    <source>
        <dbReference type="SMART" id="SM00199"/>
    </source>
</evidence>
<dbReference type="Gene3D" id="2.40.50.40">
    <property type="match status" value="1"/>
</dbReference>